<comment type="caution">
    <text evidence="1">The sequence shown here is derived from an EMBL/GenBank/DDBJ whole genome shotgun (WGS) entry which is preliminary data.</text>
</comment>
<keyword evidence="2" id="KW-1185">Reference proteome</keyword>
<reference evidence="1" key="2">
    <citation type="submission" date="2021-04" db="EMBL/GenBank/DDBJ databases">
        <authorList>
            <person name="Dong X."/>
        </authorList>
    </citation>
    <scope>NUCLEOTIDE SEQUENCE</scope>
    <source>
        <strain evidence="1">ZWT</strain>
    </source>
</reference>
<dbReference type="EMBL" id="JAGSOJ010000003">
    <property type="protein sequence ID" value="MCM1991017.1"/>
    <property type="molecule type" value="Genomic_DNA"/>
</dbReference>
<accession>A0A9J6P4J8</accession>
<evidence type="ECO:0000313" key="1">
    <source>
        <dbReference type="EMBL" id="MCM1991017.1"/>
    </source>
</evidence>
<gene>
    <name evidence="1" type="ORF">KDK92_14895</name>
</gene>
<dbReference type="AlphaFoldDB" id="A0A9J6P4J8"/>
<proteinExistence type="predicted"/>
<name>A0A9J6P4J8_9CLOT</name>
<dbReference type="RefSeq" id="WP_250860126.1">
    <property type="nucleotide sequence ID" value="NZ_JAGSOJ010000003.1"/>
</dbReference>
<dbReference type="Proteomes" id="UP001056429">
    <property type="component" value="Unassembled WGS sequence"/>
</dbReference>
<reference evidence="1" key="1">
    <citation type="journal article" date="2021" name="mSystems">
        <title>Bacteria and Archaea Synergistically Convert Glycine Betaine to Biogenic Methane in the Formosa Cold Seep of the South China Sea.</title>
        <authorList>
            <person name="Li L."/>
            <person name="Zhang W."/>
            <person name="Zhang S."/>
            <person name="Song L."/>
            <person name="Sun Q."/>
            <person name="Zhang H."/>
            <person name="Xiang H."/>
            <person name="Dong X."/>
        </authorList>
    </citation>
    <scope>NUCLEOTIDE SEQUENCE</scope>
    <source>
        <strain evidence="1">ZWT</strain>
    </source>
</reference>
<sequence length="51" mass="5720">MSTNSAAYNAAFLFDALDKELTKDCSGFKEFHKSIMEIVRYPTVSDNVSKV</sequence>
<protein>
    <submittedName>
        <fullName evidence="1">Uncharacterized protein</fullName>
    </submittedName>
</protein>
<organism evidence="1 2">
    <name type="scientific">Oceanirhabdus seepicola</name>
    <dbReference type="NCBI Taxonomy" id="2828781"/>
    <lineage>
        <taxon>Bacteria</taxon>
        <taxon>Bacillati</taxon>
        <taxon>Bacillota</taxon>
        <taxon>Clostridia</taxon>
        <taxon>Eubacteriales</taxon>
        <taxon>Clostridiaceae</taxon>
        <taxon>Oceanirhabdus</taxon>
    </lineage>
</organism>
<evidence type="ECO:0000313" key="2">
    <source>
        <dbReference type="Proteomes" id="UP001056429"/>
    </source>
</evidence>